<dbReference type="CDD" id="cd08875">
    <property type="entry name" value="START_ArGLABRA2_like"/>
    <property type="match status" value="1"/>
</dbReference>
<dbReference type="CDD" id="cd00086">
    <property type="entry name" value="homeodomain"/>
    <property type="match status" value="1"/>
</dbReference>
<dbReference type="PROSITE" id="PS50848">
    <property type="entry name" value="START"/>
    <property type="match status" value="1"/>
</dbReference>
<dbReference type="Pfam" id="PF01852">
    <property type="entry name" value="START"/>
    <property type="match status" value="1"/>
</dbReference>
<comment type="similarity">
    <text evidence="2">Belongs to the HD-ZIP homeobox family. Class IV subfamily.</text>
</comment>
<keyword evidence="4 11" id="KW-0175">Coiled coil</keyword>
<dbReference type="InterPro" id="IPR057993">
    <property type="entry name" value="HD-Zip_IV_C"/>
</dbReference>
<dbReference type="GO" id="GO:0008289">
    <property type="term" value="F:lipid binding"/>
    <property type="evidence" value="ECO:0007669"/>
    <property type="project" value="InterPro"/>
</dbReference>
<dbReference type="Pfam" id="PF25797">
    <property type="entry name" value="PDF2_C"/>
    <property type="match status" value="1"/>
</dbReference>
<keyword evidence="5 9" id="KW-0238">DNA-binding</keyword>
<feature type="domain" description="START" evidence="14">
    <location>
        <begin position="232"/>
        <end position="464"/>
    </location>
</feature>
<evidence type="ECO:0000256" key="5">
    <source>
        <dbReference type="ARBA" id="ARBA00023125"/>
    </source>
</evidence>
<evidence type="ECO:0000259" key="14">
    <source>
        <dbReference type="PROSITE" id="PS50848"/>
    </source>
</evidence>
<dbReference type="GO" id="GO:0003677">
    <property type="term" value="F:DNA binding"/>
    <property type="evidence" value="ECO:0007669"/>
    <property type="project" value="UniProtKB-UniRule"/>
</dbReference>
<dbReference type="SUPFAM" id="SSF55961">
    <property type="entry name" value="Bet v1-like"/>
    <property type="match status" value="2"/>
</dbReference>
<dbReference type="Gene3D" id="1.10.10.60">
    <property type="entry name" value="Homeodomain-like"/>
    <property type="match status" value="1"/>
</dbReference>
<dbReference type="InterPro" id="IPR002913">
    <property type="entry name" value="START_lipid-bd_dom"/>
</dbReference>
<feature type="domain" description="Homeobox" evidence="13">
    <location>
        <begin position="24"/>
        <end position="84"/>
    </location>
</feature>
<organism evidence="15 16">
    <name type="scientific">Arabidopsis thaliana</name>
    <name type="common">Mouse-ear cress</name>
    <dbReference type="NCBI Taxonomy" id="3702"/>
    <lineage>
        <taxon>Eukaryota</taxon>
        <taxon>Viridiplantae</taxon>
        <taxon>Streptophyta</taxon>
        <taxon>Embryophyta</taxon>
        <taxon>Tracheophyta</taxon>
        <taxon>Spermatophyta</taxon>
        <taxon>Magnoliopsida</taxon>
        <taxon>eudicotyledons</taxon>
        <taxon>Gunneridae</taxon>
        <taxon>Pentapetalae</taxon>
        <taxon>rosids</taxon>
        <taxon>malvids</taxon>
        <taxon>Brassicales</taxon>
        <taxon>Brassicaceae</taxon>
        <taxon>Camelineae</taxon>
        <taxon>Arabidopsis</taxon>
    </lineage>
</organism>
<feature type="compositionally biased region" description="Polar residues" evidence="12">
    <location>
        <begin position="176"/>
        <end position="194"/>
    </location>
</feature>
<dbReference type="SUPFAM" id="SSF46689">
    <property type="entry name" value="Homeodomain-like"/>
    <property type="match status" value="1"/>
</dbReference>
<sequence length="718" mass="81096">MDFTRDDNSSDERENDVDANTNNRHEKKGYHRHTNEQIHRLETYFKECPHPDEFQRRLLGEELNLKPKQIKFWFQNKRTQAKSHNEKADNAALRAENIKIRRENESMEDALNNVVCPPCGGRGPGREDQLRHLQKLRAQNAYLKDEYERVSNYLKQYGGHSMHNVEATPYLHGPSNHASTSKNRPALYGTSSNRLPEPSSIFRGPYTRGNMNTTAPPQPRKPLEMRNFQPLSQLEKIAMLEAAEKAVSEVLSLIQMDDTMWKKSSIDDRLVIDPGLYEKYFTKTNTNGRPESSKDVVVVQMDAGNLIDIFLTAEKWARLFPTIVNEAKTIHVLDSVDHRGKTFSRVIYEQLHILSPLVPPREFMILRTCQQIEDNVWMIADVSCHLPNIEFDLSFPICTKRPSGVLIQALPHGFSKVTWIEHVVVNDNRVRPHKLYRDLLYGGFGYGARRWTVTLERTCERLIFSTSVPALPNNDNPGVVQTIRGRNSVMHLGERMLRNFAWMMKMVNKLDFSPQSETNNSGIRIGVRINNEAGQPPGLIVCAGSSLSLPLPPVQVYDFLKNLEVRHQWDVLCHGNPATEAARFVTGSNPRNTVSFLEPSIRDINTKLMILQDSFKDALGGMVAYAPMDLNTACAAISGDIDPTTIPILPSGFMISRDGRPSEGEAEGGSYTLLTVAFQILVSGPSYSPDTNLEVSATTVNTLISSTVQRIKAMLKCE</sequence>
<dbReference type="SMART" id="SM00234">
    <property type="entry name" value="START"/>
    <property type="match status" value="1"/>
</dbReference>
<feature type="region of interest" description="Disordered" evidence="12">
    <location>
        <begin position="1"/>
        <end position="35"/>
    </location>
</feature>
<dbReference type="AlphaFoldDB" id="A0A5S9Y5R1"/>
<comment type="subcellular location">
    <subcellularLocation>
        <location evidence="1 9 10">Nucleus</location>
    </subcellularLocation>
</comment>
<name>A0A5S9Y5R1_ARATH</name>
<evidence type="ECO:0000259" key="13">
    <source>
        <dbReference type="PROSITE" id="PS50071"/>
    </source>
</evidence>
<reference evidence="15 16" key="1">
    <citation type="submission" date="2019-12" db="EMBL/GenBank/DDBJ databases">
        <authorList>
            <person name="Jiao W.-B."/>
            <person name="Schneeberger K."/>
        </authorList>
    </citation>
    <scope>NUCLEOTIDE SEQUENCE [LARGE SCALE GENOMIC DNA]</scope>
    <source>
        <strain evidence="16">cv. C24</strain>
    </source>
</reference>
<dbReference type="PANTHER" id="PTHR45654">
    <property type="entry name" value="HOMEOBOX-LEUCINE ZIPPER PROTEIN MERISTEM L1"/>
    <property type="match status" value="1"/>
</dbReference>
<dbReference type="SMART" id="SM00389">
    <property type="entry name" value="HOX"/>
    <property type="match status" value="1"/>
</dbReference>
<dbReference type="PANTHER" id="PTHR45654:SF9">
    <property type="entry name" value="HOMEOBOX-LEUCINE ZIPPER PROTEIN HDG10-RELATED"/>
    <property type="match status" value="1"/>
</dbReference>
<proteinExistence type="inferred from homology"/>
<evidence type="ECO:0000256" key="8">
    <source>
        <dbReference type="ARBA" id="ARBA00023242"/>
    </source>
</evidence>
<feature type="coiled-coil region" evidence="11">
    <location>
        <begin position="90"/>
        <end position="146"/>
    </location>
</feature>
<dbReference type="InterPro" id="IPR042160">
    <property type="entry name" value="HD-Zip_IV"/>
</dbReference>
<evidence type="ECO:0000313" key="15">
    <source>
        <dbReference type="EMBL" id="CAA0403190.1"/>
    </source>
</evidence>
<feature type="DNA-binding region" description="Homeobox" evidence="9">
    <location>
        <begin position="26"/>
        <end position="85"/>
    </location>
</feature>
<feature type="region of interest" description="Disordered" evidence="12">
    <location>
        <begin position="170"/>
        <end position="223"/>
    </location>
</feature>
<gene>
    <name evidence="15" type="ORF">C24_LOCUS22400</name>
</gene>
<dbReference type="InterPro" id="IPR023393">
    <property type="entry name" value="START-like_dom_sf"/>
</dbReference>
<accession>A0A5S9Y5R1</accession>
<evidence type="ECO:0000256" key="11">
    <source>
        <dbReference type="SAM" id="Coils"/>
    </source>
</evidence>
<evidence type="ECO:0000256" key="7">
    <source>
        <dbReference type="ARBA" id="ARBA00023163"/>
    </source>
</evidence>
<dbReference type="ExpressionAtlas" id="A0A5S9Y5R1">
    <property type="expression patterns" value="baseline and differential"/>
</dbReference>
<evidence type="ECO:0000256" key="10">
    <source>
        <dbReference type="RuleBase" id="RU000682"/>
    </source>
</evidence>
<dbReference type="FunFam" id="1.10.10.60:FF:000229">
    <property type="entry name" value="Homeobox-leucine zipper protein HDG1"/>
    <property type="match status" value="1"/>
</dbReference>
<dbReference type="InterPro" id="IPR009057">
    <property type="entry name" value="Homeodomain-like_sf"/>
</dbReference>
<dbReference type="OrthoDB" id="6159439at2759"/>
<protein>
    <submittedName>
        <fullName evidence="15">Uncharacterized protein</fullName>
    </submittedName>
</protein>
<evidence type="ECO:0000256" key="9">
    <source>
        <dbReference type="PROSITE-ProRule" id="PRU00108"/>
    </source>
</evidence>
<keyword evidence="6 9" id="KW-0371">Homeobox</keyword>
<evidence type="ECO:0000256" key="6">
    <source>
        <dbReference type="ARBA" id="ARBA00023155"/>
    </source>
</evidence>
<keyword evidence="7" id="KW-0804">Transcription</keyword>
<evidence type="ECO:0000256" key="4">
    <source>
        <dbReference type="ARBA" id="ARBA00023054"/>
    </source>
</evidence>
<dbReference type="InterPro" id="IPR001356">
    <property type="entry name" value="HD"/>
</dbReference>
<evidence type="ECO:0000256" key="2">
    <source>
        <dbReference type="ARBA" id="ARBA00006789"/>
    </source>
</evidence>
<dbReference type="Pfam" id="PF00046">
    <property type="entry name" value="Homeodomain"/>
    <property type="match status" value="1"/>
</dbReference>
<dbReference type="PROSITE" id="PS50071">
    <property type="entry name" value="HOMEOBOX_2"/>
    <property type="match status" value="1"/>
</dbReference>
<dbReference type="EMBL" id="CACSHJ010000096">
    <property type="protein sequence ID" value="CAA0403190.1"/>
    <property type="molecule type" value="Genomic_DNA"/>
</dbReference>
<evidence type="ECO:0000256" key="3">
    <source>
        <dbReference type="ARBA" id="ARBA00023015"/>
    </source>
</evidence>
<dbReference type="Proteomes" id="UP000434276">
    <property type="component" value="Unassembled WGS sequence"/>
</dbReference>
<keyword evidence="8 9" id="KW-0539">Nucleus</keyword>
<evidence type="ECO:0000256" key="1">
    <source>
        <dbReference type="ARBA" id="ARBA00004123"/>
    </source>
</evidence>
<feature type="compositionally biased region" description="Basic and acidic residues" evidence="12">
    <location>
        <begin position="1"/>
        <end position="12"/>
    </location>
</feature>
<dbReference type="GO" id="GO:0005634">
    <property type="term" value="C:nucleus"/>
    <property type="evidence" value="ECO:0007669"/>
    <property type="project" value="UniProtKB-SubCell"/>
</dbReference>
<evidence type="ECO:0000313" key="16">
    <source>
        <dbReference type="Proteomes" id="UP000434276"/>
    </source>
</evidence>
<keyword evidence="3" id="KW-0805">Transcription regulation</keyword>
<evidence type="ECO:0000256" key="12">
    <source>
        <dbReference type="SAM" id="MobiDB-lite"/>
    </source>
</evidence>
<dbReference type="Gene3D" id="3.30.530.20">
    <property type="match status" value="1"/>
</dbReference>